<name>F0X094_9STRA</name>
<dbReference type="AlphaFoldDB" id="F0X094"/>
<sequence>MVSVGTLRNCIEILFAVLIESFDTRYYRLITQQLLRQGMTANKEYRNMEQLKMFAGSPNGFESCDFII</sequence>
<proteinExistence type="predicted"/>
<protein>
    <submittedName>
        <fullName evidence="1">AlNc14C470G11832 protein</fullName>
    </submittedName>
</protein>
<reference evidence="1" key="1">
    <citation type="journal article" date="2011" name="PLoS Biol.">
        <title>Gene gain and loss during evolution of obligate parasitism in the white rust pathogen of Arabidopsis thaliana.</title>
        <authorList>
            <person name="Kemen E."/>
            <person name="Gardiner A."/>
            <person name="Schultz-Larsen T."/>
            <person name="Kemen A.C."/>
            <person name="Balmuth A.L."/>
            <person name="Robert-Seilaniantz A."/>
            <person name="Bailey K."/>
            <person name="Holub E."/>
            <person name="Studholme D.J."/>
            <person name="Maclean D."/>
            <person name="Jones J.D."/>
        </authorList>
    </citation>
    <scope>NUCLEOTIDE SEQUENCE</scope>
</reference>
<reference evidence="1" key="2">
    <citation type="submission" date="2011-02" db="EMBL/GenBank/DDBJ databases">
        <authorList>
            <person name="MacLean D."/>
        </authorList>
    </citation>
    <scope>NUCLEOTIDE SEQUENCE</scope>
</reference>
<dbReference type="EMBL" id="FR824512">
    <property type="protein sequence ID" value="CCA27176.1"/>
    <property type="molecule type" value="Genomic_DNA"/>
</dbReference>
<evidence type="ECO:0000313" key="1">
    <source>
        <dbReference type="EMBL" id="CCA27176.1"/>
    </source>
</evidence>
<dbReference type="HOGENOM" id="CLU_2799300_0_0_1"/>
<organism evidence="1">
    <name type="scientific">Albugo laibachii Nc14</name>
    <dbReference type="NCBI Taxonomy" id="890382"/>
    <lineage>
        <taxon>Eukaryota</taxon>
        <taxon>Sar</taxon>
        <taxon>Stramenopiles</taxon>
        <taxon>Oomycota</taxon>
        <taxon>Peronosporomycetes</taxon>
        <taxon>Albuginales</taxon>
        <taxon>Albuginaceae</taxon>
        <taxon>Albugo</taxon>
    </lineage>
</organism>
<accession>F0X094</accession>
<gene>
    <name evidence="1" type="primary">AlNc14C470G11832</name>
    <name evidence="1" type="ORF">ALNC14_133200</name>
</gene>